<dbReference type="EMBL" id="JABUOH010000006">
    <property type="protein sequence ID" value="NWN45507.1"/>
    <property type="molecule type" value="Genomic_DNA"/>
</dbReference>
<evidence type="ECO:0000313" key="2">
    <source>
        <dbReference type="Proteomes" id="UP000568109"/>
    </source>
</evidence>
<protein>
    <submittedName>
        <fullName evidence="1">Uncharacterized protein</fullName>
    </submittedName>
</protein>
<dbReference type="AlphaFoldDB" id="A0A851H9G3"/>
<sequence length="108" mass="12819">MNNTQKQKKLLALEEFQNSFNYYNYDCTVEEQGLHNKTIIELLDSMIDVYRHDGFTEHFDEADVNDLPEFLIEKTDHVANLLVNVYNTIESIRYLLERQTNNLSENNE</sequence>
<keyword evidence="2" id="KW-1185">Reference proteome</keyword>
<reference evidence="1 2" key="1">
    <citation type="submission" date="2020-06" db="EMBL/GenBank/DDBJ databases">
        <title>Draft genome sequence of Candidatus Phytoplasma pruni (X-disease group, subgroup 16SrIII-B) strain ChTDIII from Argentina.</title>
        <authorList>
            <person name="Fernandez F.D."/>
            <person name="Zuebert C."/>
            <person name="Huettel B."/>
            <person name="Kube M."/>
            <person name="Conci L.R."/>
        </authorList>
    </citation>
    <scope>NUCLEOTIDE SEQUENCE [LARGE SCALE GENOMIC DNA]</scope>
    <source>
        <strain evidence="1 2">ChTDIII</strain>
    </source>
</reference>
<evidence type="ECO:0000313" key="1">
    <source>
        <dbReference type="EMBL" id="NWN45507.1"/>
    </source>
</evidence>
<dbReference type="RefSeq" id="WP_178733909.1">
    <property type="nucleotide sequence ID" value="NZ_JABUOH010000006.1"/>
</dbReference>
<gene>
    <name evidence="1" type="ORF">HR065_00205</name>
</gene>
<organism evidence="1 2">
    <name type="scientific">Candidatus Phytoplasma pruni</name>
    <dbReference type="NCBI Taxonomy" id="479893"/>
    <lineage>
        <taxon>Bacteria</taxon>
        <taxon>Bacillati</taxon>
        <taxon>Mycoplasmatota</taxon>
        <taxon>Mollicutes</taxon>
        <taxon>Acholeplasmatales</taxon>
        <taxon>Acholeplasmataceae</taxon>
        <taxon>Candidatus Phytoplasma</taxon>
        <taxon>16SrIII (X-disease group)</taxon>
    </lineage>
</organism>
<comment type="caution">
    <text evidence="1">The sequence shown here is derived from an EMBL/GenBank/DDBJ whole genome shotgun (WGS) entry which is preliminary data.</text>
</comment>
<proteinExistence type="predicted"/>
<accession>A0A851H9G3</accession>
<name>A0A851H9G3_9MOLU</name>
<dbReference type="Proteomes" id="UP000568109">
    <property type="component" value="Unassembled WGS sequence"/>
</dbReference>